<dbReference type="SUPFAM" id="SSF49464">
    <property type="entry name" value="Carboxypeptidase regulatory domain-like"/>
    <property type="match status" value="1"/>
</dbReference>
<keyword evidence="2" id="KW-1185">Reference proteome</keyword>
<evidence type="ECO:0000313" key="1">
    <source>
        <dbReference type="EMBL" id="REH50454.1"/>
    </source>
</evidence>
<sequence>MKSYIIYIIIFFTCTSCDSEHILIGDIKGFVYDKTTNKPIEGVTLYTDSLSFNYFGKSKTDKNGFFYIKGMKTKDYDSYYIAIKNISYKLILESENYITDTIDLEKYDKNILDSINLKTIYLKPLEK</sequence>
<dbReference type="Gene3D" id="2.60.40.1120">
    <property type="entry name" value="Carboxypeptidase-like, regulatory domain"/>
    <property type="match status" value="1"/>
</dbReference>
<dbReference type="AlphaFoldDB" id="A0A3E0HVH2"/>
<proteinExistence type="predicted"/>
<gene>
    <name evidence="1" type="ORF">C7448_10466</name>
</gene>
<dbReference type="Proteomes" id="UP000256884">
    <property type="component" value="Unassembled WGS sequence"/>
</dbReference>
<dbReference type="RefSeq" id="WP_147300518.1">
    <property type="nucleotide sequence ID" value="NZ_QUNS01000004.1"/>
</dbReference>
<comment type="caution">
    <text evidence="1">The sequence shown here is derived from an EMBL/GenBank/DDBJ whole genome shotgun (WGS) entry which is preliminary data.</text>
</comment>
<dbReference type="InterPro" id="IPR008969">
    <property type="entry name" value="CarboxyPept-like_regulatory"/>
</dbReference>
<dbReference type="EMBL" id="QUNS01000004">
    <property type="protein sequence ID" value="REH50454.1"/>
    <property type="molecule type" value="Genomic_DNA"/>
</dbReference>
<reference evidence="1 2" key="1">
    <citation type="submission" date="2018-08" db="EMBL/GenBank/DDBJ databases">
        <title>Genomic Encyclopedia of Type Strains, Phase IV (KMG-IV): sequencing the most valuable type-strain genomes for metagenomic binning, comparative biology and taxonomic classification.</title>
        <authorList>
            <person name="Goeker M."/>
        </authorList>
    </citation>
    <scope>NUCLEOTIDE SEQUENCE [LARGE SCALE GENOMIC DNA]</scope>
    <source>
        <strain evidence="1 2">DSM 18841</strain>
    </source>
</reference>
<protein>
    <recommendedName>
        <fullName evidence="3">Carboxypeptidase-like protein</fullName>
    </recommendedName>
</protein>
<dbReference type="OrthoDB" id="706421at2"/>
<name>A0A3E0HVH2_9FLAO</name>
<evidence type="ECO:0008006" key="3">
    <source>
        <dbReference type="Google" id="ProtNLM"/>
    </source>
</evidence>
<organism evidence="1 2">
    <name type="scientific">Tenacibaculum gallaicum</name>
    <dbReference type="NCBI Taxonomy" id="561505"/>
    <lineage>
        <taxon>Bacteria</taxon>
        <taxon>Pseudomonadati</taxon>
        <taxon>Bacteroidota</taxon>
        <taxon>Flavobacteriia</taxon>
        <taxon>Flavobacteriales</taxon>
        <taxon>Flavobacteriaceae</taxon>
        <taxon>Tenacibaculum</taxon>
    </lineage>
</organism>
<accession>A0A3E0HVH2</accession>
<evidence type="ECO:0000313" key="2">
    <source>
        <dbReference type="Proteomes" id="UP000256884"/>
    </source>
</evidence>